<dbReference type="PROSITE" id="PS51192">
    <property type="entry name" value="HELICASE_ATP_BIND_1"/>
    <property type="match status" value="1"/>
</dbReference>
<dbReference type="SMART" id="SM00490">
    <property type="entry name" value="HELICc"/>
    <property type="match status" value="1"/>
</dbReference>
<dbReference type="SUPFAM" id="SSF52540">
    <property type="entry name" value="P-loop containing nucleoside triphosphate hydrolases"/>
    <property type="match status" value="2"/>
</dbReference>
<evidence type="ECO:0000256" key="1">
    <source>
        <dbReference type="ARBA" id="ARBA00022801"/>
    </source>
</evidence>
<feature type="domain" description="SWIM-type" evidence="3">
    <location>
        <begin position="78"/>
        <end position="115"/>
    </location>
</feature>
<evidence type="ECO:0000259" key="4">
    <source>
        <dbReference type="PROSITE" id="PS51192"/>
    </source>
</evidence>
<dbReference type="GO" id="GO:0004386">
    <property type="term" value="F:helicase activity"/>
    <property type="evidence" value="ECO:0007669"/>
    <property type="project" value="UniProtKB-KW"/>
</dbReference>
<evidence type="ECO:0000259" key="3">
    <source>
        <dbReference type="PROSITE" id="PS50966"/>
    </source>
</evidence>
<dbReference type="Pfam" id="PF04434">
    <property type="entry name" value="SWIM"/>
    <property type="match status" value="1"/>
</dbReference>
<dbReference type="AlphaFoldDB" id="A0A2W7J5J7"/>
<sequence length="892" mass="97415">MVGSGKDSIYDGMSSLLSSSALPDLAHFGDEVILNEVSAKALAAARLYLAEGRVRSVTVSPDGRRIKAEVQGSAPAPYRQSIQIFREGRPGFQGTCTCAVGVNCKHVAAVLLSLRHGATPAPVDSGAPAEPVAGPLVPYLYLHLGSVPFDPARRRAPPRYGAPTAYAAPLATLSFAYGPLLLPFARQDSPAVVEQDGRRYRPTRDRSAEQAVLRRLGGIGFATVGDVAPVFVPAGQGDDFLLDDDQDGTTWLDVMRHEIPALRSAGWHVVVTDDFPVRLVEPDGEVEGELRDTTGIDWLELHLGVMVEGTRIDLIPLMLQLIKTGIGPDNGSDSPFLLPLEDGRLLTLSPESIRPTLMALMELVEAGLVDPASGKLGLARHDAVEMSRLEESSGLLWHGAEGLRALGRQLRDGGGAIPEAKVPDTFKGSLRPYQAQGVAWLQFLRAAGLGGVLADDMGLGKTVQTLAHLLVEQQAGRLDRPALIVCPTSLIPNWRLEAERFAPGLRVLPLHGPARKERFHEIADHDLVLTTYPLLARDHEVLTAQDWHAVILDEAQTIKNPNAETTRQALRLRARQRLCLSGTPLQNHLGELWSLFDFLSPGFLGDAKTFRTRYRTPIEKHGDSDRQALLNRRVRPFLLRRTKDEVVRELPPKTEIAEPIEMGTTQRAVYEAIRLAMHSRVQAAIAEKGIARSGIIILDALLKLRQVCCDPRLLQLASAQKAGSAKLERLMELLEVLLGEGRRVLIFSQFTTMLALIEKRLAEANIKHVILTGQTTDRTTPVREFQAEKVPVFLISLKAGGVGLNLTAADTVIHYDPWWNPAVEAQATDRAHRIGQQKSVFVHRLITLGTIEEKMELLKDKKRGLAASVLDDGRADALSLTEGDLEALFAQA</sequence>
<dbReference type="PROSITE" id="PS50966">
    <property type="entry name" value="ZF_SWIM"/>
    <property type="match status" value="1"/>
</dbReference>
<keyword evidence="2" id="KW-0862">Zinc</keyword>
<organism evidence="6 7">
    <name type="scientific">Humitalea rosea</name>
    <dbReference type="NCBI Taxonomy" id="990373"/>
    <lineage>
        <taxon>Bacteria</taxon>
        <taxon>Pseudomonadati</taxon>
        <taxon>Pseudomonadota</taxon>
        <taxon>Alphaproteobacteria</taxon>
        <taxon>Acetobacterales</taxon>
        <taxon>Roseomonadaceae</taxon>
        <taxon>Humitalea</taxon>
    </lineage>
</organism>
<feature type="domain" description="Helicase C-terminal" evidence="5">
    <location>
        <begin position="729"/>
        <end position="886"/>
    </location>
</feature>
<keyword evidence="2" id="KW-0863">Zinc-finger</keyword>
<dbReference type="SMART" id="SM00487">
    <property type="entry name" value="DEXDc"/>
    <property type="match status" value="1"/>
</dbReference>
<dbReference type="GO" id="GO:0005524">
    <property type="term" value="F:ATP binding"/>
    <property type="evidence" value="ECO:0007669"/>
    <property type="project" value="InterPro"/>
</dbReference>
<dbReference type="Proteomes" id="UP000249688">
    <property type="component" value="Unassembled WGS sequence"/>
</dbReference>
<dbReference type="InterPro" id="IPR038718">
    <property type="entry name" value="SNF2-like_sf"/>
</dbReference>
<evidence type="ECO:0000313" key="7">
    <source>
        <dbReference type="Proteomes" id="UP000249688"/>
    </source>
</evidence>
<dbReference type="Pfam" id="PF00271">
    <property type="entry name" value="Helicase_C"/>
    <property type="match status" value="1"/>
</dbReference>
<dbReference type="InterPro" id="IPR049730">
    <property type="entry name" value="SNF2/RAD54-like_C"/>
</dbReference>
<evidence type="ECO:0000313" key="6">
    <source>
        <dbReference type="EMBL" id="PZW47020.1"/>
    </source>
</evidence>
<protein>
    <submittedName>
        <fullName evidence="6">SWIM zinc finger protein</fullName>
    </submittedName>
</protein>
<dbReference type="PROSITE" id="PS51194">
    <property type="entry name" value="HELICASE_CTER"/>
    <property type="match status" value="1"/>
</dbReference>
<feature type="domain" description="Helicase ATP-binding" evidence="4">
    <location>
        <begin position="442"/>
        <end position="602"/>
    </location>
</feature>
<name>A0A2W7J5J7_9PROT</name>
<dbReference type="GO" id="GO:0008270">
    <property type="term" value="F:zinc ion binding"/>
    <property type="evidence" value="ECO:0007669"/>
    <property type="project" value="UniProtKB-KW"/>
</dbReference>
<dbReference type="InterPro" id="IPR014001">
    <property type="entry name" value="Helicase_ATP-bd"/>
</dbReference>
<keyword evidence="7" id="KW-1185">Reference proteome</keyword>
<dbReference type="Gene3D" id="3.40.50.300">
    <property type="entry name" value="P-loop containing nucleotide triphosphate hydrolases"/>
    <property type="match status" value="1"/>
</dbReference>
<dbReference type="Pfam" id="PF00176">
    <property type="entry name" value="SNF2-rel_dom"/>
    <property type="match status" value="1"/>
</dbReference>
<dbReference type="InterPro" id="IPR007527">
    <property type="entry name" value="Znf_SWIM"/>
</dbReference>
<keyword evidence="2" id="KW-0479">Metal-binding</keyword>
<accession>A0A2W7J5J7</accession>
<gene>
    <name evidence="6" type="ORF">C8P66_10758</name>
</gene>
<reference evidence="6 7" key="1">
    <citation type="submission" date="2018-06" db="EMBL/GenBank/DDBJ databases">
        <title>Genomic Encyclopedia of Archaeal and Bacterial Type Strains, Phase II (KMG-II): from individual species to whole genera.</title>
        <authorList>
            <person name="Goeker M."/>
        </authorList>
    </citation>
    <scope>NUCLEOTIDE SEQUENCE [LARGE SCALE GENOMIC DNA]</scope>
    <source>
        <strain evidence="6 7">DSM 24525</strain>
    </source>
</reference>
<dbReference type="InterPro" id="IPR001650">
    <property type="entry name" value="Helicase_C-like"/>
</dbReference>
<dbReference type="EMBL" id="QKYU01000007">
    <property type="protein sequence ID" value="PZW47020.1"/>
    <property type="molecule type" value="Genomic_DNA"/>
</dbReference>
<keyword evidence="1" id="KW-0378">Hydrolase</keyword>
<dbReference type="InterPro" id="IPR000330">
    <property type="entry name" value="SNF2_N"/>
</dbReference>
<dbReference type="CDD" id="cd18012">
    <property type="entry name" value="DEXQc_arch_SWI2_SNF2"/>
    <property type="match status" value="1"/>
</dbReference>
<dbReference type="CDD" id="cd18793">
    <property type="entry name" value="SF2_C_SNF"/>
    <property type="match status" value="1"/>
</dbReference>
<dbReference type="PANTHER" id="PTHR10799">
    <property type="entry name" value="SNF2/RAD54 HELICASE FAMILY"/>
    <property type="match status" value="1"/>
</dbReference>
<evidence type="ECO:0000259" key="5">
    <source>
        <dbReference type="PROSITE" id="PS51194"/>
    </source>
</evidence>
<comment type="caution">
    <text evidence="6">The sequence shown here is derived from an EMBL/GenBank/DDBJ whole genome shotgun (WGS) entry which is preliminary data.</text>
</comment>
<dbReference type="Gene3D" id="3.40.50.10810">
    <property type="entry name" value="Tandem AAA-ATPase domain"/>
    <property type="match status" value="1"/>
</dbReference>
<dbReference type="GO" id="GO:0016787">
    <property type="term" value="F:hydrolase activity"/>
    <property type="evidence" value="ECO:0007669"/>
    <property type="project" value="UniProtKB-KW"/>
</dbReference>
<dbReference type="InterPro" id="IPR027417">
    <property type="entry name" value="P-loop_NTPase"/>
</dbReference>
<evidence type="ECO:0000256" key="2">
    <source>
        <dbReference type="PROSITE-ProRule" id="PRU00325"/>
    </source>
</evidence>
<proteinExistence type="predicted"/>